<evidence type="ECO:0000259" key="3">
    <source>
        <dbReference type="Pfam" id="PF14432"/>
    </source>
</evidence>
<feature type="domain" description="DYW" evidence="3">
    <location>
        <begin position="988"/>
        <end position="1080"/>
    </location>
</feature>
<dbReference type="Proteomes" id="UP000734854">
    <property type="component" value="Unassembled WGS sequence"/>
</dbReference>
<feature type="repeat" description="PPR" evidence="2">
    <location>
        <begin position="470"/>
        <end position="504"/>
    </location>
</feature>
<dbReference type="InterPro" id="IPR002885">
    <property type="entry name" value="PPR_rpt"/>
</dbReference>
<gene>
    <name evidence="4" type="ORF">ZIOFF_010788</name>
</gene>
<dbReference type="PROSITE" id="PS51375">
    <property type="entry name" value="PPR"/>
    <property type="match status" value="6"/>
</dbReference>
<dbReference type="Pfam" id="PF20431">
    <property type="entry name" value="E_motif"/>
    <property type="match status" value="1"/>
</dbReference>
<dbReference type="Gene3D" id="1.25.40.10">
    <property type="entry name" value="Tetratricopeptide repeat domain"/>
    <property type="match status" value="6"/>
</dbReference>
<dbReference type="InterPro" id="IPR046960">
    <property type="entry name" value="PPR_At4g14850-like_plant"/>
</dbReference>
<dbReference type="AlphaFoldDB" id="A0A8J5HHH5"/>
<dbReference type="Pfam" id="PF01535">
    <property type="entry name" value="PPR"/>
    <property type="match status" value="3"/>
</dbReference>
<reference evidence="4 5" key="1">
    <citation type="submission" date="2020-08" db="EMBL/GenBank/DDBJ databases">
        <title>Plant Genome Project.</title>
        <authorList>
            <person name="Zhang R.-G."/>
        </authorList>
    </citation>
    <scope>NUCLEOTIDE SEQUENCE [LARGE SCALE GENOMIC DNA]</scope>
    <source>
        <tissue evidence="4">Rhizome</tissue>
    </source>
</reference>
<evidence type="ECO:0000256" key="2">
    <source>
        <dbReference type="PROSITE-ProRule" id="PRU00708"/>
    </source>
</evidence>
<feature type="repeat" description="PPR" evidence="2">
    <location>
        <begin position="369"/>
        <end position="403"/>
    </location>
</feature>
<dbReference type="FunFam" id="1.25.40.10:FF:000578">
    <property type="entry name" value="Pentatricopeptide repeat-containing protein"/>
    <property type="match status" value="1"/>
</dbReference>
<dbReference type="FunFam" id="1.25.40.10:FF:000343">
    <property type="entry name" value="Pentatricopeptide repeat-containing protein At3g58590"/>
    <property type="match status" value="1"/>
</dbReference>
<keyword evidence="1" id="KW-0677">Repeat</keyword>
<dbReference type="FunFam" id="1.25.40.10:FF:001100">
    <property type="entry name" value="Pentatricopeptide repeat-containing protein"/>
    <property type="match status" value="1"/>
</dbReference>
<dbReference type="GO" id="GO:0008270">
    <property type="term" value="F:zinc ion binding"/>
    <property type="evidence" value="ECO:0007669"/>
    <property type="project" value="InterPro"/>
</dbReference>
<dbReference type="InterPro" id="IPR046848">
    <property type="entry name" value="E_motif"/>
</dbReference>
<evidence type="ECO:0000313" key="4">
    <source>
        <dbReference type="EMBL" id="KAG6528609.1"/>
    </source>
</evidence>
<dbReference type="InterPro" id="IPR011990">
    <property type="entry name" value="TPR-like_helical_dom_sf"/>
</dbReference>
<dbReference type="Pfam" id="PF13041">
    <property type="entry name" value="PPR_2"/>
    <property type="match status" value="6"/>
</dbReference>
<name>A0A8J5HHH5_ZINOF</name>
<dbReference type="PANTHER" id="PTHR24015:SF1774">
    <property type="entry name" value="OS09G0251500 PROTEIN"/>
    <property type="match status" value="1"/>
</dbReference>
<dbReference type="FunFam" id="1.25.40.10:FF:000366">
    <property type="entry name" value="Pentatricopeptide (PPR) repeat-containing protein"/>
    <property type="match status" value="1"/>
</dbReference>
<dbReference type="InterPro" id="IPR032867">
    <property type="entry name" value="DYW_dom"/>
</dbReference>
<dbReference type="GO" id="GO:0009451">
    <property type="term" value="P:RNA modification"/>
    <property type="evidence" value="ECO:0007669"/>
    <property type="project" value="InterPro"/>
</dbReference>
<proteinExistence type="predicted"/>
<feature type="repeat" description="PPR" evidence="2">
    <location>
        <begin position="268"/>
        <end position="302"/>
    </location>
</feature>
<dbReference type="NCBIfam" id="TIGR00756">
    <property type="entry name" value="PPR"/>
    <property type="match status" value="6"/>
</dbReference>
<feature type="repeat" description="PPR" evidence="2">
    <location>
        <begin position="672"/>
        <end position="706"/>
    </location>
</feature>
<keyword evidence="5" id="KW-1185">Reference proteome</keyword>
<organism evidence="4 5">
    <name type="scientific">Zingiber officinale</name>
    <name type="common">Ginger</name>
    <name type="synonym">Amomum zingiber</name>
    <dbReference type="NCBI Taxonomy" id="94328"/>
    <lineage>
        <taxon>Eukaryota</taxon>
        <taxon>Viridiplantae</taxon>
        <taxon>Streptophyta</taxon>
        <taxon>Embryophyta</taxon>
        <taxon>Tracheophyta</taxon>
        <taxon>Spermatophyta</taxon>
        <taxon>Magnoliopsida</taxon>
        <taxon>Liliopsida</taxon>
        <taxon>Zingiberales</taxon>
        <taxon>Zingiberaceae</taxon>
        <taxon>Zingiber</taxon>
    </lineage>
</organism>
<evidence type="ECO:0000256" key="1">
    <source>
        <dbReference type="ARBA" id="ARBA00022737"/>
    </source>
</evidence>
<feature type="repeat" description="PPR" evidence="2">
    <location>
        <begin position="773"/>
        <end position="807"/>
    </location>
</feature>
<dbReference type="FunFam" id="1.25.40.10:FF:000073">
    <property type="entry name" value="Pentatricopeptide repeat-containing protein chloroplastic"/>
    <property type="match status" value="1"/>
</dbReference>
<feature type="repeat" description="PPR" evidence="2">
    <location>
        <begin position="571"/>
        <end position="605"/>
    </location>
</feature>
<dbReference type="GO" id="GO:0003723">
    <property type="term" value="F:RNA binding"/>
    <property type="evidence" value="ECO:0007669"/>
    <property type="project" value="InterPro"/>
</dbReference>
<dbReference type="Pfam" id="PF14432">
    <property type="entry name" value="DYW_deaminase"/>
    <property type="match status" value="1"/>
</dbReference>
<sequence length="1080" mass="117011">MWKPHEAVLGSDVVAREVVVALQGSEIATSRGFHLRHCPRSLFSKIGSHLTSFAKEGAMAANPLMECIEAALIVNQQLIKNKVGASSFQNIGRVTLPRAREGEGEGERGLLGHRNEPECPVHRSGLVFNTWWIGASGGGLHTRVQLCLGLVMKPCSILLPVSSKPLRSSIPFSHKTLLHTVAAAADLSPSHSPPAETSTPTVTGSISDLIALISSTHSIGGASKIHALLAKSRLSSSPPLCHHLLSLYSRCRSPESSRKLFEEFPDQDHVSWSALISAFANNGLGRDALKTFRKMRSLGVPSNEFTLPSVLKACSVSSDFVAGTQVHALIVVTGFESDVFVANTLVVMYSNFGRLSDSKRLFEGIAEPNSVSWNGLLAGFVRNDRFEEAISLFQKMALGASRPNEFGFSCLVNACTGSQDLSCGKAIHGYLTRLGYHSDPFIANALVDMYAKSGNFEAASFVFEKIAGPDIVSWNSFIAGCVLHGHDHQALALLVKMKASGMVPNVFTLSSIIKACAGAKMLDLGMQIHGSLITSGLDSDSFVSVGLVDMYAKCDRLDDATRAFYSIPERDLLAWNALISGCSHCGRDDEALSFFSDMRNGGLSLNRTTLSAVLKSTASAQAIGIAKQVHGLAMRTGFLSDPHVVNGLIDAYGKCNSVQEAGRIFEECQSADVVAFTSLITVHSQSGQGEEAFKVFTRMLSQELKPDSYVYSSLLNACASLSAYEQGKQIHVHVLKMGNMSDVFTGNALVNMYAKCGSIEDATLAFSEIPEKGVVSWSAMIGGLAQHGHGKQALALFSKMIDDGVSPNHITLTSVLSACNHAGLVEESKHYFDSMEEMFGVQRTQEHYACVIDLLGRAGKLDEAMELVHAMPFEANASVWGALLGAARVHGNIELGRQAAAVLFNLEPEKSGTHVLLANMYASAGMWDDVATARRLMKDSRVKKEPAVSWVELKGMIYTFIVGDRSHDRTAEIYAKLEELGDLMKKAGYIPKLEIDLHDVEPGEKEILLSHHSERLAVAFALISTPAGAPIRVKKNLRVCIDCHMAFKYICKIVSREIIIRDINRFHHFRDGACSCGDYW</sequence>
<dbReference type="PANTHER" id="PTHR24015">
    <property type="entry name" value="OS07G0578800 PROTEIN-RELATED"/>
    <property type="match status" value="1"/>
</dbReference>
<dbReference type="Pfam" id="PF20430">
    <property type="entry name" value="Eplus_motif"/>
    <property type="match status" value="1"/>
</dbReference>
<evidence type="ECO:0000313" key="5">
    <source>
        <dbReference type="Proteomes" id="UP000734854"/>
    </source>
</evidence>
<dbReference type="EMBL" id="JACMSC010000003">
    <property type="protein sequence ID" value="KAG6528609.1"/>
    <property type="molecule type" value="Genomic_DNA"/>
</dbReference>
<dbReference type="InterPro" id="IPR046849">
    <property type="entry name" value="E2_motif"/>
</dbReference>
<accession>A0A8J5HHH5</accession>
<dbReference type="FunFam" id="1.25.40.10:FF:000031">
    <property type="entry name" value="Pentatricopeptide repeat-containing protein mitochondrial"/>
    <property type="match status" value="1"/>
</dbReference>
<protein>
    <recommendedName>
        <fullName evidence="3">DYW domain-containing protein</fullName>
    </recommendedName>
</protein>
<comment type="caution">
    <text evidence="4">The sequence shown here is derived from an EMBL/GenBank/DDBJ whole genome shotgun (WGS) entry which is preliminary data.</text>
</comment>